<protein>
    <recommendedName>
        <fullName evidence="11">Cystinosin</fullName>
    </recommendedName>
</protein>
<dbReference type="Pfam" id="PF04193">
    <property type="entry name" value="PQ-loop"/>
    <property type="match status" value="2"/>
</dbReference>
<comment type="caution">
    <text evidence="9">The sequence shown here is derived from an EMBL/GenBank/DDBJ whole genome shotgun (WGS) entry which is preliminary data.</text>
</comment>
<feature type="transmembrane region" description="Helical" evidence="8">
    <location>
        <begin position="51"/>
        <end position="74"/>
    </location>
</feature>
<proteinExistence type="predicted"/>
<evidence type="ECO:0000256" key="8">
    <source>
        <dbReference type="SAM" id="Phobius"/>
    </source>
</evidence>
<evidence type="ECO:0008006" key="11">
    <source>
        <dbReference type="Google" id="ProtNLM"/>
    </source>
</evidence>
<sequence length="299" mass="33177">MPTSQVELLLRAVSRLCGWLYFSAWSLSFYPQIILNIRRRTTQGLTPDFPLLNVFGFSCYVITTGAFLYSPVVRAQYAARHPLSPEPTVRFNDMAFGVHALMLCFVVYSQFWPQLWGWKKTTGVRRHANKLSLSLIWGGMLAVVVAISIVFAKGNAGSDAVGTQWAWIDVIYTVSWIKLLLTFSKYVPQCISNFKRKSTIGWSIQQQLLDFSGSVLSLLQLVIDCALQADWSGLTGNPIKLGLSFISLAFDVTFILQHYVLYGPVKERAGTDGGIPGTSNVLGSENEPLLENGLNQPGV</sequence>
<dbReference type="GO" id="GO:0005774">
    <property type="term" value="C:vacuolar membrane"/>
    <property type="evidence" value="ECO:0007669"/>
    <property type="project" value="TreeGrafter"/>
</dbReference>
<organism evidence="9 10">
    <name type="scientific">Extremus antarcticus</name>
    <dbReference type="NCBI Taxonomy" id="702011"/>
    <lineage>
        <taxon>Eukaryota</taxon>
        <taxon>Fungi</taxon>
        <taxon>Dikarya</taxon>
        <taxon>Ascomycota</taxon>
        <taxon>Pezizomycotina</taxon>
        <taxon>Dothideomycetes</taxon>
        <taxon>Dothideomycetidae</taxon>
        <taxon>Mycosphaerellales</taxon>
        <taxon>Extremaceae</taxon>
        <taxon>Extremus</taxon>
    </lineage>
</organism>
<feature type="region of interest" description="Disordered" evidence="7">
    <location>
        <begin position="276"/>
        <end position="299"/>
    </location>
</feature>
<dbReference type="Gene3D" id="1.20.1280.290">
    <property type="match status" value="2"/>
</dbReference>
<dbReference type="GO" id="GO:0015184">
    <property type="term" value="F:L-cystine transmembrane transporter activity"/>
    <property type="evidence" value="ECO:0007669"/>
    <property type="project" value="TreeGrafter"/>
</dbReference>
<feature type="transmembrane region" description="Helical" evidence="8">
    <location>
        <begin position="164"/>
        <end position="187"/>
    </location>
</feature>
<keyword evidence="6 8" id="KW-0472">Membrane</keyword>
<comment type="subcellular location">
    <subcellularLocation>
        <location evidence="1">Endomembrane system</location>
        <topology evidence="1">Multi-pass membrane protein</topology>
    </subcellularLocation>
</comment>
<dbReference type="GO" id="GO:0012505">
    <property type="term" value="C:endomembrane system"/>
    <property type="evidence" value="ECO:0007669"/>
    <property type="project" value="UniProtKB-SubCell"/>
</dbReference>
<dbReference type="SMART" id="SM00679">
    <property type="entry name" value="CTNS"/>
    <property type="match status" value="2"/>
</dbReference>
<evidence type="ECO:0000256" key="1">
    <source>
        <dbReference type="ARBA" id="ARBA00004127"/>
    </source>
</evidence>
<evidence type="ECO:0000313" key="9">
    <source>
        <dbReference type="EMBL" id="KAK3058092.1"/>
    </source>
</evidence>
<accession>A0AAJ0GI88</accession>
<feature type="transmembrane region" description="Helical" evidence="8">
    <location>
        <begin position="12"/>
        <end position="30"/>
    </location>
</feature>
<dbReference type="GO" id="GO:0000324">
    <property type="term" value="C:fungal-type vacuole"/>
    <property type="evidence" value="ECO:0007669"/>
    <property type="project" value="TreeGrafter"/>
</dbReference>
<evidence type="ECO:0000256" key="5">
    <source>
        <dbReference type="ARBA" id="ARBA00022989"/>
    </source>
</evidence>
<keyword evidence="10" id="KW-1185">Reference proteome</keyword>
<dbReference type="PANTHER" id="PTHR13131">
    <property type="entry name" value="CYSTINOSIN"/>
    <property type="match status" value="1"/>
</dbReference>
<dbReference type="InterPro" id="IPR006603">
    <property type="entry name" value="PQ-loop_rpt"/>
</dbReference>
<evidence type="ECO:0000256" key="3">
    <source>
        <dbReference type="ARBA" id="ARBA00022692"/>
    </source>
</evidence>
<dbReference type="PANTHER" id="PTHR13131:SF5">
    <property type="entry name" value="CYSTINOSIN"/>
    <property type="match status" value="1"/>
</dbReference>
<dbReference type="InterPro" id="IPR005282">
    <property type="entry name" value="LC_transporter"/>
</dbReference>
<dbReference type="AlphaFoldDB" id="A0AAJ0GI88"/>
<name>A0AAJ0GI88_9PEZI</name>
<keyword evidence="2" id="KW-0813">Transport</keyword>
<evidence type="ECO:0000256" key="4">
    <source>
        <dbReference type="ARBA" id="ARBA00022737"/>
    </source>
</evidence>
<evidence type="ECO:0000256" key="2">
    <source>
        <dbReference type="ARBA" id="ARBA00022448"/>
    </source>
</evidence>
<keyword evidence="3 8" id="KW-0812">Transmembrane</keyword>
<feature type="transmembrane region" description="Helical" evidence="8">
    <location>
        <begin position="94"/>
        <end position="112"/>
    </location>
</feature>
<evidence type="ECO:0000256" key="7">
    <source>
        <dbReference type="SAM" id="MobiDB-lite"/>
    </source>
</evidence>
<dbReference type="EMBL" id="JAWDJX010000002">
    <property type="protein sequence ID" value="KAK3058092.1"/>
    <property type="molecule type" value="Genomic_DNA"/>
</dbReference>
<reference evidence="9" key="1">
    <citation type="submission" date="2023-04" db="EMBL/GenBank/DDBJ databases">
        <title>Black Yeasts Isolated from many extreme environments.</title>
        <authorList>
            <person name="Coleine C."/>
            <person name="Stajich J.E."/>
            <person name="Selbmann L."/>
        </authorList>
    </citation>
    <scope>NUCLEOTIDE SEQUENCE</scope>
    <source>
        <strain evidence="9">CCFEE 5312</strain>
    </source>
</reference>
<keyword evidence="5 8" id="KW-1133">Transmembrane helix</keyword>
<feature type="transmembrane region" description="Helical" evidence="8">
    <location>
        <begin position="133"/>
        <end position="152"/>
    </location>
</feature>
<keyword evidence="4" id="KW-0677">Repeat</keyword>
<evidence type="ECO:0000313" key="10">
    <source>
        <dbReference type="Proteomes" id="UP001271007"/>
    </source>
</evidence>
<gene>
    <name evidence="9" type="ORF">LTR09_001169</name>
</gene>
<evidence type="ECO:0000256" key="6">
    <source>
        <dbReference type="ARBA" id="ARBA00023136"/>
    </source>
</evidence>
<dbReference type="Proteomes" id="UP001271007">
    <property type="component" value="Unassembled WGS sequence"/>
</dbReference>